<dbReference type="InterPro" id="IPR036390">
    <property type="entry name" value="WH_DNA-bd_sf"/>
</dbReference>
<dbReference type="InterPro" id="IPR015421">
    <property type="entry name" value="PyrdxlP-dep_Trfase_major"/>
</dbReference>
<dbReference type="Gene3D" id="1.10.10.10">
    <property type="entry name" value="Winged helix-like DNA-binding domain superfamily/Winged helix DNA-binding domain"/>
    <property type="match status" value="1"/>
</dbReference>
<dbReference type="AlphaFoldDB" id="A0A1X6WQE7"/>
<dbReference type="SUPFAM" id="SSF46785">
    <property type="entry name" value="Winged helix' DNA-binding domain"/>
    <property type="match status" value="1"/>
</dbReference>
<dbReference type="OrthoDB" id="9802328at2"/>
<sequence>MTNFIKKESKVPLYRQVMNQIISQIEEGALVKDERLLSERALAKELDVNRSTIVRAYEELHAQGFVVRKSNSGTYVLGKYSGSLSKENLNFYGSNSLKKESDKDSYIKKVERKINEGDIEFINAYTGELPLNLIPKVNLSNVPFEEFLQEEVPHLGYEPLRNEITFLFEKMYNFKVNKNNIMLTAGGQQSLFLLIQTLLKPGDTIVVEEPSFFYDISLFKKMSINVIQIAVDKKGMKVSQLAMLLEKKNIQLVLTNPNFQNPTGSSMSLERRHELIDLCEKYRIPIIEDDVFGQLSYWTPNPLPLLKELAPKSVIYIGSLSKVLGKKIQLGWIEAPEVILEEVVRLRDEYESELSIFPQVLATYVLQDLDFEKQLIKLRIELKEKMIFLQSEIKLNLHQSVSCVLPKGGYYAWLTIHQKELMKKDWHELLSKGIAVYPSFLDKGDCQSCRLNMARLTNEEIKILVHYLKEMLI</sequence>
<gene>
    <name evidence="8" type="ORF">FM121_10790</name>
</gene>
<keyword evidence="6" id="KW-0804">Transcription</keyword>
<evidence type="ECO:0000256" key="3">
    <source>
        <dbReference type="ARBA" id="ARBA00022898"/>
    </source>
</evidence>
<keyword evidence="5" id="KW-0238">DNA-binding</keyword>
<dbReference type="GO" id="GO:0004069">
    <property type="term" value="F:L-aspartate:2-oxoglutarate aminotransferase activity"/>
    <property type="evidence" value="ECO:0007669"/>
    <property type="project" value="UniProtKB-EC"/>
</dbReference>
<dbReference type="EMBL" id="FWFD01000015">
    <property type="protein sequence ID" value="SLM86571.1"/>
    <property type="molecule type" value="Genomic_DNA"/>
</dbReference>
<dbReference type="SMART" id="SM00345">
    <property type="entry name" value="HTH_GNTR"/>
    <property type="match status" value="1"/>
</dbReference>
<dbReference type="InterPro" id="IPR004839">
    <property type="entry name" value="Aminotransferase_I/II_large"/>
</dbReference>
<dbReference type="Gene3D" id="3.40.640.10">
    <property type="entry name" value="Type I PLP-dependent aspartate aminotransferase-like (Major domain)"/>
    <property type="match status" value="1"/>
</dbReference>
<dbReference type="GO" id="GO:0030170">
    <property type="term" value="F:pyridoxal phosphate binding"/>
    <property type="evidence" value="ECO:0007669"/>
    <property type="project" value="InterPro"/>
</dbReference>
<dbReference type="PANTHER" id="PTHR46577">
    <property type="entry name" value="HTH-TYPE TRANSCRIPTIONAL REGULATORY PROTEIN GABR"/>
    <property type="match status" value="1"/>
</dbReference>
<comment type="similarity">
    <text evidence="1">In the C-terminal section; belongs to the class-I pyridoxal-phosphate-dependent aminotransferase family.</text>
</comment>
<dbReference type="SUPFAM" id="SSF53383">
    <property type="entry name" value="PLP-dependent transferases"/>
    <property type="match status" value="1"/>
</dbReference>
<evidence type="ECO:0000313" key="8">
    <source>
        <dbReference type="EMBL" id="SLM86571.1"/>
    </source>
</evidence>
<dbReference type="CDD" id="cd07377">
    <property type="entry name" value="WHTH_GntR"/>
    <property type="match status" value="1"/>
</dbReference>
<evidence type="ECO:0000256" key="1">
    <source>
        <dbReference type="ARBA" id="ARBA00005384"/>
    </source>
</evidence>
<dbReference type="PRINTS" id="PR00035">
    <property type="entry name" value="HTHGNTR"/>
</dbReference>
<dbReference type="PANTHER" id="PTHR46577:SF1">
    <property type="entry name" value="HTH-TYPE TRANSCRIPTIONAL REGULATORY PROTEIN GABR"/>
    <property type="match status" value="1"/>
</dbReference>
<keyword evidence="3" id="KW-0663">Pyridoxal phosphate</keyword>
<evidence type="ECO:0000256" key="5">
    <source>
        <dbReference type="ARBA" id="ARBA00023125"/>
    </source>
</evidence>
<dbReference type="InterPro" id="IPR000524">
    <property type="entry name" value="Tscrpt_reg_HTH_GntR"/>
</dbReference>
<accession>A0A1X6WQE7</accession>
<dbReference type="Gene3D" id="3.90.1150.10">
    <property type="entry name" value="Aspartate Aminotransferase, domain 1"/>
    <property type="match status" value="1"/>
</dbReference>
<dbReference type="InterPro" id="IPR015424">
    <property type="entry name" value="PyrdxlP-dep_Trfase"/>
</dbReference>
<name>A0A1X6WQE7_9ENTE</name>
<keyword evidence="4" id="KW-0805">Transcription regulation</keyword>
<keyword evidence="9" id="KW-1185">Reference proteome</keyword>
<dbReference type="GO" id="GO:0003700">
    <property type="term" value="F:DNA-binding transcription factor activity"/>
    <property type="evidence" value="ECO:0007669"/>
    <property type="project" value="InterPro"/>
</dbReference>
<dbReference type="GO" id="GO:0003677">
    <property type="term" value="F:DNA binding"/>
    <property type="evidence" value="ECO:0007669"/>
    <property type="project" value="UniProtKB-KW"/>
</dbReference>
<dbReference type="InterPro" id="IPR015422">
    <property type="entry name" value="PyrdxlP-dep_Trfase_small"/>
</dbReference>
<dbReference type="Pfam" id="PF00392">
    <property type="entry name" value="GntR"/>
    <property type="match status" value="1"/>
</dbReference>
<dbReference type="PROSITE" id="PS50949">
    <property type="entry name" value="HTH_GNTR"/>
    <property type="match status" value="1"/>
</dbReference>
<reference evidence="9" key="1">
    <citation type="submission" date="2017-02" db="EMBL/GenBank/DDBJ databases">
        <authorList>
            <person name="Dridi B."/>
        </authorList>
    </citation>
    <scope>NUCLEOTIDE SEQUENCE [LARGE SCALE GENOMIC DNA]</scope>
    <source>
        <strain evidence="9">bH819</strain>
    </source>
</reference>
<keyword evidence="8" id="KW-0808">Transferase</keyword>
<feature type="domain" description="HTH gntR-type" evidence="7">
    <location>
        <begin position="11"/>
        <end position="79"/>
    </location>
</feature>
<organism evidence="8 9">
    <name type="scientific">Vagococcus fluvialis bH819</name>
    <dbReference type="NCBI Taxonomy" id="1255619"/>
    <lineage>
        <taxon>Bacteria</taxon>
        <taxon>Bacillati</taxon>
        <taxon>Bacillota</taxon>
        <taxon>Bacilli</taxon>
        <taxon>Lactobacillales</taxon>
        <taxon>Enterococcaceae</taxon>
        <taxon>Vagococcus</taxon>
    </lineage>
</organism>
<dbReference type="InterPro" id="IPR036388">
    <property type="entry name" value="WH-like_DNA-bd_sf"/>
</dbReference>
<evidence type="ECO:0000259" key="7">
    <source>
        <dbReference type="PROSITE" id="PS50949"/>
    </source>
</evidence>
<dbReference type="EC" id="2.6.1.1" evidence="8"/>
<protein>
    <submittedName>
        <fullName evidence="8">Transcriptional regulator, GntR family domain / Aspartate aminotransferase</fullName>
        <ecNumber evidence="8">2.6.1.1</ecNumber>
    </submittedName>
</protein>
<dbReference type="Proteomes" id="UP000195918">
    <property type="component" value="Unassembled WGS sequence"/>
</dbReference>
<dbReference type="Pfam" id="PF00155">
    <property type="entry name" value="Aminotran_1_2"/>
    <property type="match status" value="1"/>
</dbReference>
<evidence type="ECO:0000256" key="6">
    <source>
        <dbReference type="ARBA" id="ARBA00023163"/>
    </source>
</evidence>
<evidence type="ECO:0000256" key="2">
    <source>
        <dbReference type="ARBA" id="ARBA00022576"/>
    </source>
</evidence>
<proteinExistence type="inferred from homology"/>
<dbReference type="CDD" id="cd00609">
    <property type="entry name" value="AAT_like"/>
    <property type="match status" value="1"/>
</dbReference>
<keyword evidence="2 8" id="KW-0032">Aminotransferase</keyword>
<evidence type="ECO:0000256" key="4">
    <source>
        <dbReference type="ARBA" id="ARBA00023015"/>
    </source>
</evidence>
<dbReference type="InterPro" id="IPR051446">
    <property type="entry name" value="HTH_trans_reg/aminotransferase"/>
</dbReference>
<dbReference type="RefSeq" id="WP_086952194.1">
    <property type="nucleotide sequence ID" value="NZ_FWFD01000015.1"/>
</dbReference>
<evidence type="ECO:0000313" key="9">
    <source>
        <dbReference type="Proteomes" id="UP000195918"/>
    </source>
</evidence>